<feature type="signal peptide" evidence="1">
    <location>
        <begin position="1"/>
        <end position="19"/>
    </location>
</feature>
<evidence type="ECO:0000256" key="1">
    <source>
        <dbReference type="SAM" id="SignalP"/>
    </source>
</evidence>
<dbReference type="SUPFAM" id="SSF75011">
    <property type="entry name" value="3-carboxy-cis,cis-mucoante lactonizing enzyme"/>
    <property type="match status" value="1"/>
</dbReference>
<reference evidence="2 3" key="2">
    <citation type="journal article" date="2016" name="Genome Announc.">
        <title>Complete Genome Sequence of Algoriphagus sp. Strain M8-2, Isolated from a Brackish Lake.</title>
        <authorList>
            <person name="Muraguchi Y."/>
            <person name="Kushimoto K."/>
            <person name="Ohtsubo Y."/>
            <person name="Suzuki T."/>
            <person name="Dohra H."/>
            <person name="Kimbara K."/>
            <person name="Shintani M."/>
        </authorList>
    </citation>
    <scope>NUCLEOTIDE SEQUENCE [LARGE SCALE GENOMIC DNA]</scope>
    <source>
        <strain evidence="2 3">M8-2</strain>
    </source>
</reference>
<dbReference type="RefSeq" id="WP_067549667.1">
    <property type="nucleotide sequence ID" value="NZ_CP012836.1"/>
</dbReference>
<protein>
    <recommendedName>
        <fullName evidence="4">PE-PGRS family protein</fullName>
    </recommendedName>
</protein>
<dbReference type="KEGG" id="alm:AO498_15435"/>
<organism evidence="2 3">
    <name type="scientific">Algoriphagus sanaruensis</name>
    <dbReference type="NCBI Taxonomy" id="1727163"/>
    <lineage>
        <taxon>Bacteria</taxon>
        <taxon>Pseudomonadati</taxon>
        <taxon>Bacteroidota</taxon>
        <taxon>Cytophagia</taxon>
        <taxon>Cytophagales</taxon>
        <taxon>Cyclobacteriaceae</taxon>
        <taxon>Algoriphagus</taxon>
    </lineage>
</organism>
<dbReference type="EMBL" id="CP012836">
    <property type="protein sequence ID" value="AMQ57846.1"/>
    <property type="molecule type" value="Genomic_DNA"/>
</dbReference>
<dbReference type="Proteomes" id="UP000073816">
    <property type="component" value="Chromosome"/>
</dbReference>
<dbReference type="OrthoDB" id="9798438at2"/>
<keyword evidence="1" id="KW-0732">Signal</keyword>
<dbReference type="PATRIC" id="fig|1727163.4.peg.3239"/>
<reference evidence="3" key="1">
    <citation type="submission" date="2015-09" db="EMBL/GenBank/DDBJ databases">
        <title>Complete sequence of Algoriphagus sp. M8-2.</title>
        <authorList>
            <person name="Shintani M."/>
        </authorList>
    </citation>
    <scope>NUCLEOTIDE SEQUENCE [LARGE SCALE GENOMIC DNA]</scope>
    <source>
        <strain evidence="3">M8-2</strain>
    </source>
</reference>
<feature type="chain" id="PRO_5007494566" description="PE-PGRS family protein" evidence="1">
    <location>
        <begin position="20"/>
        <end position="289"/>
    </location>
</feature>
<proteinExistence type="predicted"/>
<evidence type="ECO:0000313" key="3">
    <source>
        <dbReference type="Proteomes" id="UP000073816"/>
    </source>
</evidence>
<sequence length="289" mass="32011">MIRIGLVLFFLGFAPWAMGQNQAKLDSLFYPGKAVKQINNSELEEVSGIAFSEVHPNLIYAHVDSGGEPEVFLLDSLGNELGRIRLEHATNRDWEDIAVGPGPDGNSTVFVAEIGDNLGVHDQIRIYLFPEPSKIEKNGVVNPQIIELTYPGGPRDAEILMSDPISGNLYLVSKREEKNRLFCVPKSAFTTGTGILEPLFEFDFTSSVAGDISRDGSQLLIKNYGMVYYWTRNAGESIEAAFSRKPVRLPYVPEPQGEAIAFNPSGTAYFTISEKRFGINPTLNRYSKK</sequence>
<name>A0A142ERU1_9BACT</name>
<keyword evidence="3" id="KW-1185">Reference proteome</keyword>
<evidence type="ECO:0008006" key="4">
    <source>
        <dbReference type="Google" id="ProtNLM"/>
    </source>
</evidence>
<dbReference type="AlphaFoldDB" id="A0A142ERU1"/>
<evidence type="ECO:0000313" key="2">
    <source>
        <dbReference type="EMBL" id="AMQ57846.1"/>
    </source>
</evidence>
<gene>
    <name evidence="2" type="ORF">AO498_15435</name>
</gene>
<dbReference type="STRING" id="1727163.AO498_15435"/>
<accession>A0A142ERU1</accession>